<name>W7DJS8_9PROT</name>
<dbReference type="Proteomes" id="UP000019250">
    <property type="component" value="Unassembled WGS sequence"/>
</dbReference>
<evidence type="ECO:0000259" key="1">
    <source>
        <dbReference type="Pfam" id="PF01863"/>
    </source>
</evidence>
<dbReference type="AlphaFoldDB" id="W7DJS8"/>
<keyword evidence="3" id="KW-1185">Reference proteome</keyword>
<dbReference type="InterPro" id="IPR053136">
    <property type="entry name" value="UTP_pyrophosphatase-like"/>
</dbReference>
<feature type="domain" description="YgjP-like metallopeptidase" evidence="1">
    <location>
        <begin position="33"/>
        <end position="245"/>
    </location>
</feature>
<accession>W7DJS8</accession>
<dbReference type="EMBL" id="ATSX01000003">
    <property type="protein sequence ID" value="EUK17582.1"/>
    <property type="molecule type" value="Genomic_DNA"/>
</dbReference>
<protein>
    <recommendedName>
        <fullName evidence="1">YgjP-like metallopeptidase domain-containing protein</fullName>
    </recommendedName>
</protein>
<dbReference type="Gene3D" id="3.30.2010.10">
    <property type="entry name" value="Metalloproteases ('zincins'), catalytic domain"/>
    <property type="match status" value="1"/>
</dbReference>
<dbReference type="PANTHER" id="PTHR30399:SF1">
    <property type="entry name" value="UTP PYROPHOSPHATASE"/>
    <property type="match status" value="1"/>
</dbReference>
<dbReference type="PANTHER" id="PTHR30399">
    <property type="entry name" value="UNCHARACTERIZED PROTEIN YGJP"/>
    <property type="match status" value="1"/>
</dbReference>
<evidence type="ECO:0000313" key="2">
    <source>
        <dbReference type="EMBL" id="EUK17582.1"/>
    </source>
</evidence>
<dbReference type="STRING" id="1208583.COMX_08991"/>
<organism evidence="2 3">
    <name type="scientific">Commensalibacter papalotli</name>
    <name type="common">ex Servin-Garciduenas et al. 2014</name>
    <dbReference type="NCBI Taxonomy" id="1208583"/>
    <lineage>
        <taxon>Bacteria</taxon>
        <taxon>Pseudomonadati</taxon>
        <taxon>Pseudomonadota</taxon>
        <taxon>Alphaproteobacteria</taxon>
        <taxon>Acetobacterales</taxon>
        <taxon>Acetobacteraceae</taxon>
    </lineage>
</organism>
<dbReference type="eggNOG" id="COG1451">
    <property type="taxonomic scope" value="Bacteria"/>
</dbReference>
<dbReference type="Pfam" id="PF01863">
    <property type="entry name" value="YgjP-like"/>
    <property type="match status" value="1"/>
</dbReference>
<gene>
    <name evidence="2" type="ORF">COMX_08991</name>
</gene>
<reference evidence="2 3" key="1">
    <citation type="journal article" date="2014" name="Genome Announc.">
        <title>Draft Genome Sequence of Commensalibacter papalotli MX01, a Symbiont Identified from the Guts of Overwintering Monarch Butterflies.</title>
        <authorList>
            <person name="Servin-Garciduenas L.E."/>
            <person name="Sanchez-Quinto A."/>
            <person name="Martinez-Romero E."/>
        </authorList>
    </citation>
    <scope>NUCLEOTIDE SEQUENCE [LARGE SCALE GENOMIC DNA]</scope>
    <source>
        <strain evidence="3">MX-MONARCH01</strain>
    </source>
</reference>
<sequence>MKSPLKRFQFTYHQHQVMCELYPPHPLTKKPKISLSLTPELVLKIKAPKRTTHQQIIAILEKHGDWILQQINKQHAKQEQSHHLQFIQSEKHLFLGQYYALDIIENSALKPNIQVVDQSLKITIRQNTPQKIAYLLNSWYRFQAIDLFSKRLLLIKPSISWINWEKHPPLLRIKKMTSRWGSYIHHTPRVITLNQHLIKAPLNCIDYVIIHELCHEVQPNHSKKFYSLVSQIMPDWKIWQSQLQQKSALLLYNTIPKEQN</sequence>
<comment type="caution">
    <text evidence="2">The sequence shown here is derived from an EMBL/GenBank/DDBJ whole genome shotgun (WGS) entry which is preliminary data.</text>
</comment>
<evidence type="ECO:0000313" key="3">
    <source>
        <dbReference type="Proteomes" id="UP000019250"/>
    </source>
</evidence>
<proteinExistence type="predicted"/>
<dbReference type="CDD" id="cd07344">
    <property type="entry name" value="M48_yhfN_like"/>
    <property type="match status" value="1"/>
</dbReference>
<dbReference type="InterPro" id="IPR002725">
    <property type="entry name" value="YgjP-like_metallopeptidase"/>
</dbReference>